<protein>
    <submittedName>
        <fullName evidence="1">Uncharacterized protein</fullName>
    </submittedName>
</protein>
<dbReference type="HOGENOM" id="CLU_3393323_0_0_5"/>
<proteinExistence type="predicted"/>
<sequence length="31" mass="3463">PCKSINLDGDDVKGINNKAHSSDLLMKEYQE</sequence>
<evidence type="ECO:0000313" key="1">
    <source>
        <dbReference type="EMBL" id="EJF92307.1"/>
    </source>
</evidence>
<feature type="non-terminal residue" evidence="1">
    <location>
        <position position="1"/>
    </location>
</feature>
<dbReference type="Proteomes" id="UP000008941">
    <property type="component" value="Unassembled WGS sequence"/>
</dbReference>
<accession>J1K458</accession>
<gene>
    <name evidence="1" type="ORF">MEE_01590</name>
</gene>
<comment type="caution">
    <text evidence="1">The sequence shown here is derived from an EMBL/GenBank/DDBJ whole genome shotgun (WGS) entry which is preliminary data.</text>
</comment>
<evidence type="ECO:0000313" key="2">
    <source>
        <dbReference type="Proteomes" id="UP000008941"/>
    </source>
</evidence>
<dbReference type="AlphaFoldDB" id="J1K458"/>
<organism evidence="1 2">
    <name type="scientific">Bartonella elizabethae F9251 = ATCC 49927</name>
    <dbReference type="NCBI Taxonomy" id="1094555"/>
    <lineage>
        <taxon>Bacteria</taxon>
        <taxon>Pseudomonadati</taxon>
        <taxon>Pseudomonadota</taxon>
        <taxon>Alphaproteobacteria</taxon>
        <taxon>Hyphomicrobiales</taxon>
        <taxon>Bartonellaceae</taxon>
        <taxon>Bartonella</taxon>
    </lineage>
</organism>
<reference evidence="1 2" key="1">
    <citation type="submission" date="2012-03" db="EMBL/GenBank/DDBJ databases">
        <title>The Genome Sequence of Bartonella elizabethae F9251.</title>
        <authorList>
            <consortium name="The Broad Institute Genome Sequencing Platform"/>
            <consortium name="The Broad Institute Genome Sequencing Center for Infectious Disease"/>
            <person name="Feldgarden M."/>
            <person name="Kirby J."/>
            <person name="Kosoy M."/>
            <person name="Birtles R."/>
            <person name="Probert W.S."/>
            <person name="Chiaraviglio L."/>
            <person name="Young S.K."/>
            <person name="Zeng Q."/>
            <person name="Gargeya S."/>
            <person name="Fitzgerald M."/>
            <person name="Haas B."/>
            <person name="Abouelleil A."/>
            <person name="Alvarado L."/>
            <person name="Arachchi H.M."/>
            <person name="Berlin A."/>
            <person name="Chapman S.B."/>
            <person name="Gearin G."/>
            <person name="Goldberg J."/>
            <person name="Griggs A."/>
            <person name="Gujja S."/>
            <person name="Hansen M."/>
            <person name="Heiman D."/>
            <person name="Howarth C."/>
            <person name="Larimer J."/>
            <person name="Lui A."/>
            <person name="MacDonald P.J.P."/>
            <person name="McCowen C."/>
            <person name="Montmayeur A."/>
            <person name="Murphy C."/>
            <person name="Neiman D."/>
            <person name="Pearson M."/>
            <person name="Priest M."/>
            <person name="Roberts A."/>
            <person name="Saif S."/>
            <person name="Shea T."/>
            <person name="Sisk P."/>
            <person name="Stolte C."/>
            <person name="Sykes S."/>
            <person name="Wortman J."/>
            <person name="Nusbaum C."/>
            <person name="Birren B."/>
        </authorList>
    </citation>
    <scope>NUCLEOTIDE SEQUENCE [LARGE SCALE GENOMIC DNA]</scope>
    <source>
        <strain evidence="1 2">F9251</strain>
    </source>
</reference>
<dbReference type="EMBL" id="AIMF01000044">
    <property type="protein sequence ID" value="EJF92307.1"/>
    <property type="molecule type" value="Genomic_DNA"/>
</dbReference>
<name>J1K458_BAREL</name>